<feature type="compositionally biased region" description="Basic and acidic residues" evidence="1">
    <location>
        <begin position="47"/>
        <end position="62"/>
    </location>
</feature>
<dbReference type="EMBL" id="RXGB01009259">
    <property type="protein sequence ID" value="TMW84495.1"/>
    <property type="molecule type" value="Genomic_DNA"/>
</dbReference>
<organism evidence="2">
    <name type="scientific">Solanum chilense</name>
    <name type="common">Tomato</name>
    <name type="synonym">Lycopersicon chilense</name>
    <dbReference type="NCBI Taxonomy" id="4083"/>
    <lineage>
        <taxon>Eukaryota</taxon>
        <taxon>Viridiplantae</taxon>
        <taxon>Streptophyta</taxon>
        <taxon>Embryophyta</taxon>
        <taxon>Tracheophyta</taxon>
        <taxon>Spermatophyta</taxon>
        <taxon>Magnoliopsida</taxon>
        <taxon>eudicotyledons</taxon>
        <taxon>Gunneridae</taxon>
        <taxon>Pentapetalae</taxon>
        <taxon>asterids</taxon>
        <taxon>lamiids</taxon>
        <taxon>Solanales</taxon>
        <taxon>Solanaceae</taxon>
        <taxon>Solanoideae</taxon>
        <taxon>Solaneae</taxon>
        <taxon>Solanum</taxon>
        <taxon>Solanum subgen. Lycopersicon</taxon>
    </lineage>
</organism>
<proteinExistence type="predicted"/>
<feature type="non-terminal residue" evidence="2">
    <location>
        <position position="100"/>
    </location>
</feature>
<feature type="compositionally biased region" description="Acidic residues" evidence="1">
    <location>
        <begin position="32"/>
        <end position="46"/>
    </location>
</feature>
<evidence type="ECO:0000256" key="1">
    <source>
        <dbReference type="SAM" id="MobiDB-lite"/>
    </source>
</evidence>
<gene>
    <name evidence="2" type="ORF">EJD97_025056</name>
</gene>
<accession>A0A6N2AQ95</accession>
<protein>
    <submittedName>
        <fullName evidence="2">Uncharacterized protein</fullName>
    </submittedName>
</protein>
<name>A0A6N2AQ95_SOLCI</name>
<dbReference type="AlphaFoldDB" id="A0A6N2AQ95"/>
<feature type="compositionally biased region" description="Basic and acidic residues" evidence="1">
    <location>
        <begin position="22"/>
        <end position="31"/>
    </location>
</feature>
<reference evidence="2" key="1">
    <citation type="submission" date="2019-05" db="EMBL/GenBank/DDBJ databases">
        <title>The de novo reference genome and transcriptome assemblies of the wild tomato species Solanum chilense.</title>
        <authorList>
            <person name="Stam R."/>
            <person name="Nosenko T."/>
            <person name="Hoerger A.C."/>
            <person name="Stephan W."/>
            <person name="Seidel M.A."/>
            <person name="Kuhn J.M.M."/>
            <person name="Haberer G."/>
            <person name="Tellier A."/>
        </authorList>
    </citation>
    <scope>NUCLEOTIDE SEQUENCE</scope>
    <source>
        <tissue evidence="2">Mature leaves</tissue>
    </source>
</reference>
<sequence>MVEPTENENHNKGQTYFLRPCYMDKSKSKNEEESDDEESDEDGSDYEECRSSYKEKCDDRNEVISPEKKEHVSVKENHFLVFRFEDEEPILAEKEEWEKE</sequence>
<feature type="region of interest" description="Disordered" evidence="1">
    <location>
        <begin position="1"/>
        <end position="62"/>
    </location>
</feature>
<comment type="caution">
    <text evidence="2">The sequence shown here is derived from an EMBL/GenBank/DDBJ whole genome shotgun (WGS) entry which is preliminary data.</text>
</comment>
<evidence type="ECO:0000313" key="2">
    <source>
        <dbReference type="EMBL" id="TMW84495.1"/>
    </source>
</evidence>